<proteinExistence type="predicted"/>
<comment type="caution">
    <text evidence="1">The sequence shown here is derived from an EMBL/GenBank/DDBJ whole genome shotgun (WGS) entry which is preliminary data.</text>
</comment>
<gene>
    <name evidence="1" type="primary">Acey_s0136.g1947</name>
    <name evidence="1" type="ORF">Y032_0136g1947</name>
</gene>
<evidence type="ECO:0000313" key="1">
    <source>
        <dbReference type="EMBL" id="EYB97825.1"/>
    </source>
</evidence>
<protein>
    <submittedName>
        <fullName evidence="1">Uncharacterized protein</fullName>
    </submittedName>
</protein>
<sequence>MNSIRFVLTLPSSSCVACVIRSQLSVQLVHPYSEHICPSRWWSPSWSFRISWDPHQSSFCLPIVFLLIVVHRCFAFETCSSGSRRRDIRRRSELRSPA</sequence>
<keyword evidence="2" id="KW-1185">Reference proteome</keyword>
<dbReference type="Proteomes" id="UP000024635">
    <property type="component" value="Unassembled WGS sequence"/>
</dbReference>
<organism evidence="1 2">
    <name type="scientific">Ancylostoma ceylanicum</name>
    <dbReference type="NCBI Taxonomy" id="53326"/>
    <lineage>
        <taxon>Eukaryota</taxon>
        <taxon>Metazoa</taxon>
        <taxon>Ecdysozoa</taxon>
        <taxon>Nematoda</taxon>
        <taxon>Chromadorea</taxon>
        <taxon>Rhabditida</taxon>
        <taxon>Rhabditina</taxon>
        <taxon>Rhabditomorpha</taxon>
        <taxon>Strongyloidea</taxon>
        <taxon>Ancylostomatidae</taxon>
        <taxon>Ancylostomatinae</taxon>
        <taxon>Ancylostoma</taxon>
    </lineage>
</organism>
<evidence type="ECO:0000313" key="2">
    <source>
        <dbReference type="Proteomes" id="UP000024635"/>
    </source>
</evidence>
<reference evidence="2" key="1">
    <citation type="journal article" date="2015" name="Nat. Genet.">
        <title>The genome and transcriptome of the zoonotic hookworm Ancylostoma ceylanicum identify infection-specific gene families.</title>
        <authorList>
            <person name="Schwarz E.M."/>
            <person name="Hu Y."/>
            <person name="Antoshechkin I."/>
            <person name="Miller M.M."/>
            <person name="Sternberg P.W."/>
            <person name="Aroian R.V."/>
        </authorList>
    </citation>
    <scope>NUCLEOTIDE SEQUENCE</scope>
    <source>
        <strain evidence="2">HY135</strain>
    </source>
</reference>
<name>A0A016T526_9BILA</name>
<dbReference type="EMBL" id="JARK01001472">
    <property type="protein sequence ID" value="EYB97825.1"/>
    <property type="molecule type" value="Genomic_DNA"/>
</dbReference>
<dbReference type="AlphaFoldDB" id="A0A016T526"/>
<accession>A0A016T526</accession>